<feature type="compositionally biased region" description="Low complexity" evidence="10">
    <location>
        <begin position="812"/>
        <end position="826"/>
    </location>
</feature>
<evidence type="ECO:0000256" key="4">
    <source>
        <dbReference type="ARBA" id="ARBA00022737"/>
    </source>
</evidence>
<feature type="compositionally biased region" description="Acidic residues" evidence="10">
    <location>
        <begin position="183"/>
        <end position="194"/>
    </location>
</feature>
<keyword evidence="12" id="KW-1185">Reference proteome</keyword>
<evidence type="ECO:0000256" key="1">
    <source>
        <dbReference type="ARBA" id="ARBA00003777"/>
    </source>
</evidence>
<dbReference type="GO" id="GO:0000395">
    <property type="term" value="P:mRNA 5'-splice site recognition"/>
    <property type="evidence" value="ECO:0007669"/>
    <property type="project" value="TreeGrafter"/>
</dbReference>
<feature type="region of interest" description="Disordered" evidence="10">
    <location>
        <begin position="164"/>
        <end position="252"/>
    </location>
</feature>
<evidence type="ECO:0000256" key="9">
    <source>
        <dbReference type="ARBA" id="ARBA00080852"/>
    </source>
</evidence>
<dbReference type="Proteomes" id="UP001152798">
    <property type="component" value="Chromosome 4"/>
</dbReference>
<keyword evidence="4" id="KW-0677">Repeat</keyword>
<feature type="region of interest" description="Disordered" evidence="10">
    <location>
        <begin position="786"/>
        <end position="869"/>
    </location>
</feature>
<dbReference type="SMART" id="SM00386">
    <property type="entry name" value="HAT"/>
    <property type="match status" value="8"/>
</dbReference>
<evidence type="ECO:0000256" key="2">
    <source>
        <dbReference type="ARBA" id="ARBA00004123"/>
    </source>
</evidence>
<dbReference type="EMBL" id="OV725080">
    <property type="protein sequence ID" value="CAH1399621.1"/>
    <property type="molecule type" value="Genomic_DNA"/>
</dbReference>
<gene>
    <name evidence="11" type="ORF">NEZAVI_LOCUS9038</name>
</gene>
<dbReference type="FunFam" id="1.25.40.10:FF:000063">
    <property type="entry name" value="Pre-mRNA processing factor 39"/>
    <property type="match status" value="1"/>
</dbReference>
<dbReference type="Pfam" id="PF23241">
    <property type="entry name" value="HAT_PRP39_C"/>
    <property type="match status" value="1"/>
</dbReference>
<feature type="region of interest" description="Disordered" evidence="10">
    <location>
        <begin position="454"/>
        <end position="486"/>
    </location>
</feature>
<name>A0A9P0HD92_NEZVI</name>
<dbReference type="GO" id="GO:0000243">
    <property type="term" value="C:commitment complex"/>
    <property type="evidence" value="ECO:0007669"/>
    <property type="project" value="TreeGrafter"/>
</dbReference>
<dbReference type="SUPFAM" id="SSF48452">
    <property type="entry name" value="TPR-like"/>
    <property type="match status" value="2"/>
</dbReference>
<feature type="compositionally biased region" description="Acidic residues" evidence="10">
    <location>
        <begin position="62"/>
        <end position="78"/>
    </location>
</feature>
<evidence type="ECO:0000256" key="7">
    <source>
        <dbReference type="ARBA" id="ARBA00038019"/>
    </source>
</evidence>
<evidence type="ECO:0000256" key="3">
    <source>
        <dbReference type="ARBA" id="ARBA00022664"/>
    </source>
</evidence>
<dbReference type="GO" id="GO:0005685">
    <property type="term" value="C:U1 snRNP"/>
    <property type="evidence" value="ECO:0007669"/>
    <property type="project" value="TreeGrafter"/>
</dbReference>
<feature type="compositionally biased region" description="Basic and acidic residues" evidence="10">
    <location>
        <begin position="476"/>
        <end position="486"/>
    </location>
</feature>
<evidence type="ECO:0000256" key="10">
    <source>
        <dbReference type="SAM" id="MobiDB-lite"/>
    </source>
</evidence>
<organism evidence="11 12">
    <name type="scientific">Nezara viridula</name>
    <name type="common">Southern green stink bug</name>
    <name type="synonym">Cimex viridulus</name>
    <dbReference type="NCBI Taxonomy" id="85310"/>
    <lineage>
        <taxon>Eukaryota</taxon>
        <taxon>Metazoa</taxon>
        <taxon>Ecdysozoa</taxon>
        <taxon>Arthropoda</taxon>
        <taxon>Hexapoda</taxon>
        <taxon>Insecta</taxon>
        <taxon>Pterygota</taxon>
        <taxon>Neoptera</taxon>
        <taxon>Paraneoptera</taxon>
        <taxon>Hemiptera</taxon>
        <taxon>Heteroptera</taxon>
        <taxon>Panheteroptera</taxon>
        <taxon>Pentatomomorpha</taxon>
        <taxon>Pentatomoidea</taxon>
        <taxon>Pentatomidae</taxon>
        <taxon>Pentatominae</taxon>
        <taxon>Nezara</taxon>
    </lineage>
</organism>
<feature type="compositionally biased region" description="Low complexity" evidence="10">
    <location>
        <begin position="839"/>
        <end position="865"/>
    </location>
</feature>
<sequence length="901" mass="104183">MDNQEISADSMDIGESVPAEMVESSVEDIPEGVEDKLDNPVLNDCSMDLSELNDTAPKEVEITSEEVEIASEENDDEPAQSQNVRDKRETESSKKNHHFEEMSDEYTLDHTDEEKNKVAKTFEPESSCNDEEESAPNSIPTAHQPFTEVVSEDEFCVDGSESVLNTEAVSDDEFPLANTIENLETEDVSDEELPESGTKKRKDEDEIISHEGSSKKKAKLDKDKSPHKRSSEERDDTSDKGIPSTKHAHPSVKSKILPELEKYWKAVNDDPTDFTGWTYLLQYVDQESDVEAAREAYDAFLALYPYCYGYWRKYADYEKRKGDKDKCEEVFLRGLRAIPLSVDLWLHYLNFCKLSYKDQEDHIRGEFERAIEICGLEFRSDRLWDSYIKWETEGKHLQNVFAIYDQLLKIPTQGYKSHFEDFEDFVRSNPPSKILSVDEFLSLRSEVLMKLKQKPSKEVNVPPSAAPPGDDEGEHEEPSPAHADEETTLIRDKVISSQKKKYKDTVTAVLARWNFEEGIKRPYFHVKPLERCQLNTWREYLDFELAEGNRERIIILFERCLIACALYEEFWLKFLKYLEEQPDLIEKTRDVYERACCIHHPKKPFLSLSWATFEEGLGNFDKARQILARLEESVPNILHVNVRRINLERRCGNFEETANLYEKYLSNSKSKANFIVLSTKYARFCWKILNDPSKGIKVLRKAIDKDPENPRLYSQLLELTLMLQPFDEEQCISIFNEVIDKDSMDLEYKRIFAQRKLEFLEDFGSSVRTLQLAQVEYGNIMKQLKEKKKSSSKHDLDRLKQDDLSKSKGKSENSSSSVQNPQSPYSATNSNYNQSGSTYGVQSSYQSNSGQYSQPSSYGQQPFGQYNQTDQNYSGYQNWSYSQNTGYGNYNQNWGGYYSSY</sequence>
<dbReference type="PANTHER" id="PTHR17204">
    <property type="entry name" value="PRE-MRNA PROCESSING PROTEIN PRP39-RELATED"/>
    <property type="match status" value="1"/>
</dbReference>
<evidence type="ECO:0000313" key="11">
    <source>
        <dbReference type="EMBL" id="CAH1399621.1"/>
    </source>
</evidence>
<dbReference type="OrthoDB" id="10265668at2759"/>
<dbReference type="AlphaFoldDB" id="A0A9P0HD92"/>
<evidence type="ECO:0000256" key="5">
    <source>
        <dbReference type="ARBA" id="ARBA00023187"/>
    </source>
</evidence>
<evidence type="ECO:0000256" key="8">
    <source>
        <dbReference type="ARBA" id="ARBA00067962"/>
    </source>
</evidence>
<dbReference type="InterPro" id="IPR059164">
    <property type="entry name" value="HAT_PRP39_C"/>
</dbReference>
<dbReference type="GO" id="GO:0071004">
    <property type="term" value="C:U2-type prespliceosome"/>
    <property type="evidence" value="ECO:0007669"/>
    <property type="project" value="TreeGrafter"/>
</dbReference>
<dbReference type="Pfam" id="PF23240">
    <property type="entry name" value="HAT_PRP39_N"/>
    <property type="match status" value="1"/>
</dbReference>
<dbReference type="FunFam" id="1.25.40.10:FF:000091">
    <property type="entry name" value="Pre-mRNA-processing factor 39"/>
    <property type="match status" value="1"/>
</dbReference>
<comment type="subcellular location">
    <subcellularLocation>
        <location evidence="2">Nucleus</location>
    </subcellularLocation>
</comment>
<feature type="compositionally biased region" description="Basic and acidic residues" evidence="10">
    <location>
        <begin position="197"/>
        <end position="232"/>
    </location>
</feature>
<feature type="compositionally biased region" description="Polar residues" evidence="10">
    <location>
        <begin position="827"/>
        <end position="838"/>
    </location>
</feature>
<feature type="region of interest" description="Disordered" evidence="10">
    <location>
        <begin position="1"/>
        <end position="142"/>
    </location>
</feature>
<accession>A0A9P0HD92</accession>
<dbReference type="Gene3D" id="1.25.40.10">
    <property type="entry name" value="Tetratricopeptide repeat domain"/>
    <property type="match status" value="2"/>
</dbReference>
<dbReference type="PANTHER" id="PTHR17204:SF5">
    <property type="entry name" value="PRE-MRNA-PROCESSING FACTOR 39"/>
    <property type="match status" value="1"/>
</dbReference>
<comment type="function">
    <text evidence="1">Involved in pre-mRNA splicing.</text>
</comment>
<evidence type="ECO:0000313" key="12">
    <source>
        <dbReference type="Proteomes" id="UP001152798"/>
    </source>
</evidence>
<feature type="compositionally biased region" description="Basic and acidic residues" evidence="10">
    <location>
        <begin position="84"/>
        <end position="123"/>
    </location>
</feature>
<dbReference type="InterPro" id="IPR011990">
    <property type="entry name" value="TPR-like_helical_dom_sf"/>
</dbReference>
<comment type="similarity">
    <text evidence="7">Belongs to the PRP39 family.</text>
</comment>
<proteinExistence type="inferred from homology"/>
<evidence type="ECO:0000256" key="6">
    <source>
        <dbReference type="ARBA" id="ARBA00023242"/>
    </source>
</evidence>
<keyword evidence="5" id="KW-0508">mRNA splicing</keyword>
<keyword evidence="6" id="KW-0539">Nucleus</keyword>
<protein>
    <recommendedName>
        <fullName evidence="8">Pre-mRNA-processing factor 39</fullName>
    </recommendedName>
    <alternativeName>
        <fullName evidence="9">PRP39 homolog</fullName>
    </alternativeName>
</protein>
<dbReference type="GO" id="GO:0030627">
    <property type="term" value="F:pre-mRNA 5'-splice site binding"/>
    <property type="evidence" value="ECO:0007669"/>
    <property type="project" value="TreeGrafter"/>
</dbReference>
<keyword evidence="3" id="KW-0507">mRNA processing</keyword>
<feature type="compositionally biased region" description="Basic and acidic residues" evidence="10">
    <location>
        <begin position="792"/>
        <end position="811"/>
    </location>
</feature>
<dbReference type="InterPro" id="IPR003107">
    <property type="entry name" value="HAT"/>
</dbReference>
<reference evidence="11" key="1">
    <citation type="submission" date="2022-01" db="EMBL/GenBank/DDBJ databases">
        <authorList>
            <person name="King R."/>
        </authorList>
    </citation>
    <scope>NUCLEOTIDE SEQUENCE</scope>
</reference>